<evidence type="ECO:0000256" key="1">
    <source>
        <dbReference type="ARBA" id="ARBA00022734"/>
    </source>
</evidence>
<dbReference type="SUPFAM" id="SSF50370">
    <property type="entry name" value="Ricin B-like lectins"/>
    <property type="match status" value="1"/>
</dbReference>
<dbReference type="PANTHER" id="PTHR11675">
    <property type="entry name" value="N-ACETYLGALACTOSAMINYLTRANSFERASE"/>
    <property type="match status" value="1"/>
</dbReference>
<dbReference type="InterPro" id="IPR035992">
    <property type="entry name" value="Ricin_B-like_lectins"/>
</dbReference>
<dbReference type="GeneID" id="106820526"/>
<dbReference type="InterPro" id="IPR000772">
    <property type="entry name" value="Ricin_B_lectin"/>
</dbReference>
<keyword evidence="2" id="KW-1015">Disulfide bond</keyword>
<keyword evidence="1" id="KW-0430">Lectin</keyword>
<name>A0ABM1F7V2_PRICU</name>
<feature type="domain" description="Ricin B lectin" evidence="3">
    <location>
        <begin position="34"/>
        <end position="132"/>
    </location>
</feature>
<evidence type="ECO:0000313" key="5">
    <source>
        <dbReference type="RefSeq" id="XP_014680523.1"/>
    </source>
</evidence>
<dbReference type="RefSeq" id="XP_014680523.1">
    <property type="nucleotide sequence ID" value="XM_014825037.1"/>
</dbReference>
<sequence>METMVRISSEHPRCTDKMSILDSCGSSGNSAIYRGNQHIKNKGTLQCLDTFGRKAGETVALVGCHGMGGNQVFSYTRKKEIMVDDNCLDASGSGPVKMTRCHGHAGNQQWQYDQVLHVLEDPLLGVGAAASP</sequence>
<reference evidence="5" key="1">
    <citation type="submission" date="2025-08" db="UniProtKB">
        <authorList>
            <consortium name="RefSeq"/>
        </authorList>
    </citation>
    <scope>IDENTIFICATION</scope>
</reference>
<evidence type="ECO:0000313" key="4">
    <source>
        <dbReference type="Proteomes" id="UP000695022"/>
    </source>
</evidence>
<dbReference type="Pfam" id="PF00652">
    <property type="entry name" value="Ricin_B_lectin"/>
    <property type="match status" value="1"/>
</dbReference>
<dbReference type="Gene3D" id="2.80.10.50">
    <property type="match status" value="1"/>
</dbReference>
<proteinExistence type="predicted"/>
<dbReference type="SMART" id="SM00458">
    <property type="entry name" value="RICIN"/>
    <property type="match status" value="1"/>
</dbReference>
<evidence type="ECO:0000259" key="3">
    <source>
        <dbReference type="SMART" id="SM00458"/>
    </source>
</evidence>
<dbReference type="PANTHER" id="PTHR11675:SF101">
    <property type="entry name" value="POLYPEPTIDE N-ACETYLGALACTOSAMINYLTRANSFERASE 5"/>
    <property type="match status" value="1"/>
</dbReference>
<evidence type="ECO:0000256" key="2">
    <source>
        <dbReference type="ARBA" id="ARBA00023157"/>
    </source>
</evidence>
<gene>
    <name evidence="5" type="primary">LOC106820526</name>
</gene>
<dbReference type="PROSITE" id="PS50231">
    <property type="entry name" value="RICIN_B_LECTIN"/>
    <property type="match status" value="1"/>
</dbReference>
<accession>A0ABM1F7V2</accession>
<organism evidence="4 5">
    <name type="scientific">Priapulus caudatus</name>
    <name type="common">Priapulid worm</name>
    <dbReference type="NCBI Taxonomy" id="37621"/>
    <lineage>
        <taxon>Eukaryota</taxon>
        <taxon>Metazoa</taxon>
        <taxon>Ecdysozoa</taxon>
        <taxon>Scalidophora</taxon>
        <taxon>Priapulida</taxon>
        <taxon>Priapulimorpha</taxon>
        <taxon>Priapulimorphida</taxon>
        <taxon>Priapulidae</taxon>
        <taxon>Priapulus</taxon>
    </lineage>
</organism>
<dbReference type="Proteomes" id="UP000695022">
    <property type="component" value="Unplaced"/>
</dbReference>
<protein>
    <submittedName>
        <fullName evidence="5">Polypeptide N-acetylgalactosaminyltransferase 5-like</fullName>
    </submittedName>
</protein>
<keyword evidence="4" id="KW-1185">Reference proteome</keyword>